<keyword evidence="4" id="KW-0677">Repeat</keyword>
<comment type="subcellular location">
    <subcellularLocation>
        <location evidence="1">Cell membrane</location>
        <topology evidence="1">Multi-pass membrane protein</topology>
    </subcellularLocation>
</comment>
<dbReference type="EMBL" id="RIAR02000001">
    <property type="protein sequence ID" value="NSL86821.1"/>
    <property type="molecule type" value="Genomic_DNA"/>
</dbReference>
<keyword evidence="9" id="KW-1185">Reference proteome</keyword>
<dbReference type="GO" id="GO:0050660">
    <property type="term" value="F:flavin adenine dinucleotide binding"/>
    <property type="evidence" value="ECO:0007669"/>
    <property type="project" value="InterPro"/>
</dbReference>
<dbReference type="Gene3D" id="3.30.465.10">
    <property type="match status" value="1"/>
</dbReference>
<dbReference type="Gene3D" id="3.10.580.10">
    <property type="entry name" value="CBS-domain"/>
    <property type="match status" value="1"/>
</dbReference>
<dbReference type="InterPro" id="IPR016169">
    <property type="entry name" value="FAD-bd_PCMH_sub2"/>
</dbReference>
<dbReference type="InterPro" id="IPR044751">
    <property type="entry name" value="Ion_transp-like_CBS"/>
</dbReference>
<dbReference type="InterPro" id="IPR005170">
    <property type="entry name" value="Transptr-assoc_dom"/>
</dbReference>
<dbReference type="InterPro" id="IPR051676">
    <property type="entry name" value="UPF0053_domain"/>
</dbReference>
<proteinExistence type="predicted"/>
<keyword evidence="5" id="KW-1133">Transmembrane helix</keyword>
<keyword evidence="7" id="KW-0472">Membrane</keyword>
<evidence type="ECO:0000313" key="9">
    <source>
        <dbReference type="Proteomes" id="UP000281028"/>
    </source>
</evidence>
<keyword evidence="3" id="KW-0812">Transmembrane</keyword>
<comment type="caution">
    <text evidence="8">The sequence shown here is derived from an EMBL/GenBank/DDBJ whole genome shotgun (WGS) entry which is preliminary data.</text>
</comment>
<dbReference type="Pfam" id="PF03471">
    <property type="entry name" value="CorC_HlyC"/>
    <property type="match status" value="1"/>
</dbReference>
<dbReference type="SUPFAM" id="SSF54631">
    <property type="entry name" value="CBS-domain pair"/>
    <property type="match status" value="1"/>
</dbReference>
<dbReference type="Pfam" id="PF00571">
    <property type="entry name" value="CBS"/>
    <property type="match status" value="1"/>
</dbReference>
<dbReference type="SUPFAM" id="SSF56176">
    <property type="entry name" value="FAD-binding/transporter-associated domain-like"/>
    <property type="match status" value="1"/>
</dbReference>
<dbReference type="PROSITE" id="PS51846">
    <property type="entry name" value="CNNM"/>
    <property type="match status" value="1"/>
</dbReference>
<evidence type="ECO:0000313" key="8">
    <source>
        <dbReference type="EMBL" id="NSL86821.1"/>
    </source>
</evidence>
<evidence type="ECO:0000256" key="6">
    <source>
        <dbReference type="ARBA" id="ARBA00023122"/>
    </source>
</evidence>
<dbReference type="Pfam" id="PF01595">
    <property type="entry name" value="CNNM"/>
    <property type="match status" value="1"/>
</dbReference>
<organism evidence="8 9">
    <name type="scientific">Chitinophaga solisilvae</name>
    <dbReference type="NCBI Taxonomy" id="1233460"/>
    <lineage>
        <taxon>Bacteria</taxon>
        <taxon>Pseudomonadati</taxon>
        <taxon>Bacteroidota</taxon>
        <taxon>Chitinophagia</taxon>
        <taxon>Chitinophagales</taxon>
        <taxon>Chitinophagaceae</taxon>
        <taxon>Chitinophaga</taxon>
    </lineage>
</organism>
<protein>
    <submittedName>
        <fullName evidence="8">HlyC/CorC family transporter</fullName>
    </submittedName>
</protein>
<gene>
    <name evidence="8" type="ORF">ECE50_008270</name>
</gene>
<dbReference type="InterPro" id="IPR046342">
    <property type="entry name" value="CBS_dom_sf"/>
</dbReference>
<dbReference type="InterPro" id="IPR036318">
    <property type="entry name" value="FAD-bd_PCMH-like_sf"/>
</dbReference>
<name>A0A3S1CXD2_9BACT</name>
<evidence type="ECO:0000256" key="5">
    <source>
        <dbReference type="ARBA" id="ARBA00022989"/>
    </source>
</evidence>
<evidence type="ECO:0000256" key="2">
    <source>
        <dbReference type="ARBA" id="ARBA00022475"/>
    </source>
</evidence>
<reference evidence="8" key="1">
    <citation type="submission" date="2020-05" db="EMBL/GenBank/DDBJ databases">
        <title>Chitinophaga laudate sp. nov., isolated from a tropical peat swamp.</title>
        <authorList>
            <person name="Goh C.B.S."/>
            <person name="Lee M.S."/>
            <person name="Parimannan S."/>
            <person name="Pasbakhsh P."/>
            <person name="Yule C.M."/>
            <person name="Rajandas H."/>
            <person name="Loke S."/>
            <person name="Croft L."/>
            <person name="Tan J.B.L."/>
        </authorList>
    </citation>
    <scope>NUCLEOTIDE SEQUENCE</scope>
    <source>
        <strain evidence="8">Mgbs1</strain>
    </source>
</reference>
<accession>A0A3S1CXD2</accession>
<dbReference type="InterPro" id="IPR002550">
    <property type="entry name" value="CNNM"/>
</dbReference>
<sequence>MLSVIIILLLIALNFYFSLAEIGLVSVNKARLQIQADSGNKRAESVLRLVSDPDEFLSAVQVGITLIGILEGLYGGDLMAARLEPVFHAWHFGAAGAHIAALIIGVGTITYLTIVFGELIPKTLALLDPEKISFIITPSMIIFTKITYPFIKLLTSSTKYILGLFSINTIREEKLTDNDLRSMLITAYKQGLIDKGEFTLHKNISATYDLTAENIMTPASLVAGIQETTSREAITETIKRSMHRTFPVTGENKQVIGILLLKAFFLEPEKPLRDIVAPVSYLSLNQEIYDIFLQLRRENTAMGIVINEFGECEGIITFHDIVSGLLGSLPGYNAKERLLQQQTDKSWLTNGLTRLSYLREALHFDWLREFEKDNSTVAALLIDKLKHVPHEGEKIVLNNITFEIRKMDIHRIDEVLIRIPQPDTQTLA</sequence>
<dbReference type="GO" id="GO:0005886">
    <property type="term" value="C:plasma membrane"/>
    <property type="evidence" value="ECO:0007669"/>
    <property type="project" value="UniProtKB-SubCell"/>
</dbReference>
<dbReference type="OrthoDB" id="9798188at2"/>
<dbReference type="Proteomes" id="UP000281028">
    <property type="component" value="Unassembled WGS sequence"/>
</dbReference>
<evidence type="ECO:0000256" key="3">
    <source>
        <dbReference type="ARBA" id="ARBA00022692"/>
    </source>
</evidence>
<evidence type="ECO:0000256" key="4">
    <source>
        <dbReference type="ARBA" id="ARBA00022737"/>
    </source>
</evidence>
<dbReference type="SMART" id="SM01091">
    <property type="entry name" value="CorC_HlyC"/>
    <property type="match status" value="1"/>
</dbReference>
<keyword evidence="6" id="KW-0129">CBS domain</keyword>
<dbReference type="CDD" id="cd04590">
    <property type="entry name" value="CBS_pair_CorC_HlyC_assoc"/>
    <property type="match status" value="1"/>
</dbReference>
<dbReference type="PANTHER" id="PTHR43099">
    <property type="entry name" value="UPF0053 PROTEIN YRKA"/>
    <property type="match status" value="1"/>
</dbReference>
<evidence type="ECO:0000256" key="7">
    <source>
        <dbReference type="ARBA" id="ARBA00023136"/>
    </source>
</evidence>
<dbReference type="Gene3D" id="3.90.1280.20">
    <property type="match status" value="1"/>
</dbReference>
<evidence type="ECO:0000256" key="1">
    <source>
        <dbReference type="ARBA" id="ARBA00004651"/>
    </source>
</evidence>
<keyword evidence="2" id="KW-1003">Cell membrane</keyword>
<dbReference type="AlphaFoldDB" id="A0A3S1CXD2"/>
<dbReference type="PANTHER" id="PTHR43099:SF5">
    <property type="entry name" value="HLYC_CORC FAMILY TRANSPORTER"/>
    <property type="match status" value="1"/>
</dbReference>
<dbReference type="InterPro" id="IPR000644">
    <property type="entry name" value="CBS_dom"/>
</dbReference>